<name>A0ABU6MN65_9BACI</name>
<accession>A0ABU6MN65</accession>
<keyword evidence="1" id="KW-1133">Transmembrane helix</keyword>
<organism evidence="2 3">
    <name type="scientific">Heyndrickxia acidicola</name>
    <dbReference type="NCBI Taxonomy" id="209389"/>
    <lineage>
        <taxon>Bacteria</taxon>
        <taxon>Bacillati</taxon>
        <taxon>Bacillota</taxon>
        <taxon>Bacilli</taxon>
        <taxon>Bacillales</taxon>
        <taxon>Bacillaceae</taxon>
        <taxon>Heyndrickxia</taxon>
    </lineage>
</organism>
<evidence type="ECO:0000313" key="2">
    <source>
        <dbReference type="EMBL" id="MED1205837.1"/>
    </source>
</evidence>
<evidence type="ECO:0000313" key="3">
    <source>
        <dbReference type="Proteomes" id="UP001341444"/>
    </source>
</evidence>
<feature type="transmembrane region" description="Helical" evidence="1">
    <location>
        <begin position="54"/>
        <end position="76"/>
    </location>
</feature>
<sequence length="85" mass="10042">MLLGISHSDMVKIHMRMKADNGFTIILMNNMTVGSLDINIQFSRWVMGRWNRNNAVPIVIFWRIIIMQFLSVAFSYSREKLKKEH</sequence>
<protein>
    <submittedName>
        <fullName evidence="2">Uncharacterized protein</fullName>
    </submittedName>
</protein>
<dbReference type="Proteomes" id="UP001341444">
    <property type="component" value="Unassembled WGS sequence"/>
</dbReference>
<evidence type="ECO:0000256" key="1">
    <source>
        <dbReference type="SAM" id="Phobius"/>
    </source>
</evidence>
<keyword evidence="1" id="KW-0472">Membrane</keyword>
<proteinExistence type="predicted"/>
<reference evidence="2 3" key="1">
    <citation type="submission" date="2023-03" db="EMBL/GenBank/DDBJ databases">
        <title>Bacillus Genome Sequencing.</title>
        <authorList>
            <person name="Dunlap C."/>
        </authorList>
    </citation>
    <scope>NUCLEOTIDE SEQUENCE [LARGE SCALE GENOMIC DNA]</scope>
    <source>
        <strain evidence="2 3">B-23453</strain>
    </source>
</reference>
<gene>
    <name evidence="2" type="ORF">P4T90_22650</name>
</gene>
<keyword evidence="3" id="KW-1185">Reference proteome</keyword>
<comment type="caution">
    <text evidence="2">The sequence shown here is derived from an EMBL/GenBank/DDBJ whole genome shotgun (WGS) entry which is preliminary data.</text>
</comment>
<dbReference type="EMBL" id="JARMAB010000040">
    <property type="protein sequence ID" value="MED1205837.1"/>
    <property type="molecule type" value="Genomic_DNA"/>
</dbReference>
<keyword evidence="1" id="KW-0812">Transmembrane</keyword>
<dbReference type="RefSeq" id="WP_198160373.1">
    <property type="nucleotide sequence ID" value="NZ_JARMAB010000040.1"/>
</dbReference>
<feature type="transmembrane region" description="Helical" evidence="1">
    <location>
        <begin position="21"/>
        <end position="42"/>
    </location>
</feature>